<name>A0A0C3PC63_PISTI</name>
<dbReference type="AlphaFoldDB" id="A0A0C3PC63"/>
<sequence length="85" mass="9646">MVRHPLDDTALNVDHRKYVIATRRINGQPSLHNALGKPNCTARTCVSTWELSGLGREVWYGREHGAEWPTIHEILGYSTQMTISM</sequence>
<reference evidence="1 2" key="1">
    <citation type="submission" date="2014-04" db="EMBL/GenBank/DDBJ databases">
        <authorList>
            <consortium name="DOE Joint Genome Institute"/>
            <person name="Kuo A."/>
            <person name="Kohler A."/>
            <person name="Costa M.D."/>
            <person name="Nagy L.G."/>
            <person name="Floudas D."/>
            <person name="Copeland A."/>
            <person name="Barry K.W."/>
            <person name="Cichocki N."/>
            <person name="Veneault-Fourrey C."/>
            <person name="LaButti K."/>
            <person name="Lindquist E.A."/>
            <person name="Lipzen A."/>
            <person name="Lundell T."/>
            <person name="Morin E."/>
            <person name="Murat C."/>
            <person name="Sun H."/>
            <person name="Tunlid A."/>
            <person name="Henrissat B."/>
            <person name="Grigoriev I.V."/>
            <person name="Hibbett D.S."/>
            <person name="Martin F."/>
            <person name="Nordberg H.P."/>
            <person name="Cantor M.N."/>
            <person name="Hua S.X."/>
        </authorList>
    </citation>
    <scope>NUCLEOTIDE SEQUENCE [LARGE SCALE GENOMIC DNA]</scope>
    <source>
        <strain evidence="1 2">Marx 270</strain>
    </source>
</reference>
<evidence type="ECO:0000313" key="1">
    <source>
        <dbReference type="EMBL" id="KIO05299.1"/>
    </source>
</evidence>
<dbReference type="Proteomes" id="UP000054217">
    <property type="component" value="Unassembled WGS sequence"/>
</dbReference>
<dbReference type="HOGENOM" id="CLU_2518740_0_0_1"/>
<evidence type="ECO:0000313" key="2">
    <source>
        <dbReference type="Proteomes" id="UP000054217"/>
    </source>
</evidence>
<gene>
    <name evidence="1" type="ORF">M404DRAFT_999903</name>
</gene>
<reference evidence="2" key="2">
    <citation type="submission" date="2015-01" db="EMBL/GenBank/DDBJ databases">
        <title>Evolutionary Origins and Diversification of the Mycorrhizal Mutualists.</title>
        <authorList>
            <consortium name="DOE Joint Genome Institute"/>
            <consortium name="Mycorrhizal Genomics Consortium"/>
            <person name="Kohler A."/>
            <person name="Kuo A."/>
            <person name="Nagy L.G."/>
            <person name="Floudas D."/>
            <person name="Copeland A."/>
            <person name="Barry K.W."/>
            <person name="Cichocki N."/>
            <person name="Veneault-Fourrey C."/>
            <person name="LaButti K."/>
            <person name="Lindquist E.A."/>
            <person name="Lipzen A."/>
            <person name="Lundell T."/>
            <person name="Morin E."/>
            <person name="Murat C."/>
            <person name="Riley R."/>
            <person name="Ohm R."/>
            <person name="Sun H."/>
            <person name="Tunlid A."/>
            <person name="Henrissat B."/>
            <person name="Grigoriev I.V."/>
            <person name="Hibbett D.S."/>
            <person name="Martin F."/>
        </authorList>
    </citation>
    <scope>NUCLEOTIDE SEQUENCE [LARGE SCALE GENOMIC DNA]</scope>
    <source>
        <strain evidence="2">Marx 270</strain>
    </source>
</reference>
<organism evidence="1 2">
    <name type="scientific">Pisolithus tinctorius Marx 270</name>
    <dbReference type="NCBI Taxonomy" id="870435"/>
    <lineage>
        <taxon>Eukaryota</taxon>
        <taxon>Fungi</taxon>
        <taxon>Dikarya</taxon>
        <taxon>Basidiomycota</taxon>
        <taxon>Agaricomycotina</taxon>
        <taxon>Agaricomycetes</taxon>
        <taxon>Agaricomycetidae</taxon>
        <taxon>Boletales</taxon>
        <taxon>Sclerodermatineae</taxon>
        <taxon>Pisolithaceae</taxon>
        <taxon>Pisolithus</taxon>
    </lineage>
</organism>
<feature type="non-terminal residue" evidence="1">
    <location>
        <position position="85"/>
    </location>
</feature>
<accession>A0A0C3PC63</accession>
<proteinExistence type="predicted"/>
<keyword evidence="2" id="KW-1185">Reference proteome</keyword>
<dbReference type="EMBL" id="KN831967">
    <property type="protein sequence ID" value="KIO05299.1"/>
    <property type="molecule type" value="Genomic_DNA"/>
</dbReference>
<protein>
    <submittedName>
        <fullName evidence="1">Uncharacterized protein</fullName>
    </submittedName>
</protein>
<dbReference type="InParanoid" id="A0A0C3PC63"/>